<keyword evidence="2" id="KW-1185">Reference proteome</keyword>
<dbReference type="HOGENOM" id="CLU_018270_0_0_1"/>
<dbReference type="KEGG" id="smo:SELMODRAFT_418485"/>
<dbReference type="Gramene" id="EFJ20237">
    <property type="protein sequence ID" value="EFJ20237"/>
    <property type="gene ID" value="SELMODRAFT_418485"/>
</dbReference>
<dbReference type="AlphaFoldDB" id="D8S5V4"/>
<reference evidence="1 2" key="1">
    <citation type="journal article" date="2011" name="Science">
        <title>The Selaginella genome identifies genetic changes associated with the evolution of vascular plants.</title>
        <authorList>
            <person name="Banks J.A."/>
            <person name="Nishiyama T."/>
            <person name="Hasebe M."/>
            <person name="Bowman J.L."/>
            <person name="Gribskov M."/>
            <person name="dePamphilis C."/>
            <person name="Albert V.A."/>
            <person name="Aono N."/>
            <person name="Aoyama T."/>
            <person name="Ambrose B.A."/>
            <person name="Ashton N.W."/>
            <person name="Axtell M.J."/>
            <person name="Barker E."/>
            <person name="Barker M.S."/>
            <person name="Bennetzen J.L."/>
            <person name="Bonawitz N.D."/>
            <person name="Chapple C."/>
            <person name="Cheng C."/>
            <person name="Correa L.G."/>
            <person name="Dacre M."/>
            <person name="DeBarry J."/>
            <person name="Dreyer I."/>
            <person name="Elias M."/>
            <person name="Engstrom E.M."/>
            <person name="Estelle M."/>
            <person name="Feng L."/>
            <person name="Finet C."/>
            <person name="Floyd S.K."/>
            <person name="Frommer W.B."/>
            <person name="Fujita T."/>
            <person name="Gramzow L."/>
            <person name="Gutensohn M."/>
            <person name="Harholt J."/>
            <person name="Hattori M."/>
            <person name="Heyl A."/>
            <person name="Hirai T."/>
            <person name="Hiwatashi Y."/>
            <person name="Ishikawa M."/>
            <person name="Iwata M."/>
            <person name="Karol K.G."/>
            <person name="Koehler B."/>
            <person name="Kolukisaoglu U."/>
            <person name="Kubo M."/>
            <person name="Kurata T."/>
            <person name="Lalonde S."/>
            <person name="Li K."/>
            <person name="Li Y."/>
            <person name="Litt A."/>
            <person name="Lyons E."/>
            <person name="Manning G."/>
            <person name="Maruyama T."/>
            <person name="Michael T.P."/>
            <person name="Mikami K."/>
            <person name="Miyazaki S."/>
            <person name="Morinaga S."/>
            <person name="Murata T."/>
            <person name="Mueller-Roeber B."/>
            <person name="Nelson D.R."/>
            <person name="Obara M."/>
            <person name="Oguri Y."/>
            <person name="Olmstead R.G."/>
            <person name="Onodera N."/>
            <person name="Petersen B.L."/>
            <person name="Pils B."/>
            <person name="Prigge M."/>
            <person name="Rensing S.A."/>
            <person name="Riano-Pachon D.M."/>
            <person name="Roberts A.W."/>
            <person name="Sato Y."/>
            <person name="Scheller H.V."/>
            <person name="Schulz B."/>
            <person name="Schulz C."/>
            <person name="Shakirov E.V."/>
            <person name="Shibagaki N."/>
            <person name="Shinohara N."/>
            <person name="Shippen D.E."/>
            <person name="Soerensen I."/>
            <person name="Sotooka R."/>
            <person name="Sugimoto N."/>
            <person name="Sugita M."/>
            <person name="Sumikawa N."/>
            <person name="Tanurdzic M."/>
            <person name="Theissen G."/>
            <person name="Ulvskov P."/>
            <person name="Wakazuki S."/>
            <person name="Weng J.K."/>
            <person name="Willats W.W."/>
            <person name="Wipf D."/>
            <person name="Wolf P.G."/>
            <person name="Yang L."/>
            <person name="Zimmer A.D."/>
            <person name="Zhu Q."/>
            <person name="Mitros T."/>
            <person name="Hellsten U."/>
            <person name="Loque D."/>
            <person name="Otillar R."/>
            <person name="Salamov A."/>
            <person name="Schmutz J."/>
            <person name="Shapiro H."/>
            <person name="Lindquist E."/>
            <person name="Lucas S."/>
            <person name="Rokhsar D."/>
            <person name="Grigoriev I.V."/>
        </authorList>
    </citation>
    <scope>NUCLEOTIDE SEQUENCE [LARGE SCALE GENOMIC DNA]</scope>
</reference>
<dbReference type="EMBL" id="GL377603">
    <property type="protein sequence ID" value="EFJ20237.1"/>
    <property type="molecule type" value="Genomic_DNA"/>
</dbReference>
<gene>
    <name evidence="1" type="ORF">SELMODRAFT_418485</name>
</gene>
<organism evidence="2">
    <name type="scientific">Selaginella moellendorffii</name>
    <name type="common">Spikemoss</name>
    <dbReference type="NCBI Taxonomy" id="88036"/>
    <lineage>
        <taxon>Eukaryota</taxon>
        <taxon>Viridiplantae</taxon>
        <taxon>Streptophyta</taxon>
        <taxon>Embryophyta</taxon>
        <taxon>Tracheophyta</taxon>
        <taxon>Lycopodiopsida</taxon>
        <taxon>Selaginellales</taxon>
        <taxon>Selaginellaceae</taxon>
        <taxon>Selaginella</taxon>
    </lineage>
</organism>
<evidence type="ECO:0000313" key="1">
    <source>
        <dbReference type="EMBL" id="EFJ20237.1"/>
    </source>
</evidence>
<protein>
    <submittedName>
        <fullName evidence="1">Uncharacterized protein</fullName>
    </submittedName>
</protein>
<name>D8S5V4_SELML</name>
<accession>D8S5V4</accession>
<evidence type="ECO:0000313" key="2">
    <source>
        <dbReference type="Proteomes" id="UP000001514"/>
    </source>
</evidence>
<sequence>MDVELAKRAARREPITKGVVEAILQKFWDQLSGTISSMTPEHAFKRKFPLTKVPICQIQVSGRWQPSLLWHDLEQPLGSGEILSLMKESKPAHLILFDTAGSGKTRCLYEIAAQRKCLYFSGSPTADGSRDLLVVSETLQRLYPTGPIPVSSLTTCLKAVLLSRLFLHRKFDDLLKPVSNLTFLFNQVMHRQLKYVQADPWAYLTGCILTLAESVDDLFDLNSALTWMLYPYARDWLVILDECQEVNTYLKDRFMVGDGKTRSMLDEFVTALRGAGFHYTVIFAGTGRSLFHWNTHISGTQQFRVSLLWYTSFGEFRDGESLEQYASNVLEDCSVIDFERLGVLYRGRYRTFVTALEHYILSNPPPNAATEFFLDFAKKTTSTRGASASNEISPGDIMGTVNRTMLDDVYRFFSAVPSDELAAAKALVQSVVANHFFGTGKVVVLNPTLSLVECGLGRVCHKRHGLMKWVYQDQDGIIGHADASEGCQAVEIFEPLVCRALWHYFQENSSLKQIQQHHFLEKAELSASATGEVYETAIAEMIAEHLDGKRLADLFSSWNTEPIPAIYNNTAILARPKVDHLNLVGTETEDFRLIDWINSVTSGKDDFFTFFSTGRNKTCGPDIWWFLTVTQYAQPEQADKLQCAGEPSSGEQADDRQSVTTFIICAAQMKTLQKMARGDCQNLLDLNKLFLHKKGGKGYKNVVKREKDDEAAKRVRELANYGCLKLVVTTDFVDLTKFQPKVKQRPAKLRKLNTAGCQQECVPALLGVIDSTNICMFIERWLTESVKICEDFH</sequence>
<dbReference type="InParanoid" id="D8S5V4"/>
<proteinExistence type="predicted"/>
<dbReference type="Proteomes" id="UP000001514">
    <property type="component" value="Unassembled WGS sequence"/>
</dbReference>